<name>A0A6M0RBH1_9CLOT</name>
<dbReference type="InterPro" id="IPR014710">
    <property type="entry name" value="RmlC-like_jellyroll"/>
</dbReference>
<dbReference type="InterPro" id="IPR009664">
    <property type="entry name" value="Ppnp"/>
</dbReference>
<dbReference type="FunFam" id="2.60.120.10:FF:000016">
    <property type="entry name" value="Pyrimidine/purine nucleoside phosphorylase"/>
    <property type="match status" value="1"/>
</dbReference>
<accession>A0A6M0RBH1</accession>
<keyword evidence="2" id="KW-0808">Transferase</keyword>
<dbReference type="Proteomes" id="UP000473885">
    <property type="component" value="Unassembled WGS sequence"/>
</dbReference>
<dbReference type="RefSeq" id="WP_050606629.1">
    <property type="nucleotide sequence ID" value="NZ_CABKUB010000006.1"/>
</dbReference>
<gene>
    <name evidence="3" type="ORF">FDF74_10325</name>
</gene>
<dbReference type="GO" id="GO:0016154">
    <property type="term" value="F:pyrimidine-nucleoside phosphorylase activity"/>
    <property type="evidence" value="ECO:0007669"/>
    <property type="project" value="TreeGrafter"/>
</dbReference>
<sequence>MKVNDYFDGKVKSVAFENNEGVATMGLMDIGEYEFSTSKQETMTVVSGKIVAKLPGEDSWKEFNKGETFIVEANKKFNVKIEEQTAYTCFYK</sequence>
<dbReference type="PANTHER" id="PTHR36540:SF1">
    <property type="entry name" value="PYRIMIDINE_PURINE NUCLEOSIDE PHOSPHORYLASE"/>
    <property type="match status" value="1"/>
</dbReference>
<comment type="caution">
    <text evidence="3">The sequence shown here is derived from an EMBL/GenBank/DDBJ whole genome shotgun (WGS) entry which is preliminary data.</text>
</comment>
<protein>
    <submittedName>
        <fullName evidence="3">Pyrimidine/purine nucleoside phosphorylase</fullName>
    </submittedName>
</protein>
<dbReference type="EMBL" id="SXDP01000009">
    <property type="protein sequence ID" value="NEZ47586.1"/>
    <property type="molecule type" value="Genomic_DNA"/>
</dbReference>
<dbReference type="SUPFAM" id="SSF51182">
    <property type="entry name" value="RmlC-like cupins"/>
    <property type="match status" value="1"/>
</dbReference>
<keyword evidence="1" id="KW-0328">Glycosyltransferase</keyword>
<dbReference type="InterPro" id="IPR011051">
    <property type="entry name" value="RmlC_Cupin_sf"/>
</dbReference>
<dbReference type="AlphaFoldDB" id="A0A6M0RBH1"/>
<proteinExistence type="predicted"/>
<keyword evidence="4" id="KW-1185">Reference proteome</keyword>
<dbReference type="GO" id="GO:0005829">
    <property type="term" value="C:cytosol"/>
    <property type="evidence" value="ECO:0007669"/>
    <property type="project" value="TreeGrafter"/>
</dbReference>
<dbReference type="Gene3D" id="2.60.120.10">
    <property type="entry name" value="Jelly Rolls"/>
    <property type="match status" value="1"/>
</dbReference>
<evidence type="ECO:0000313" key="3">
    <source>
        <dbReference type="EMBL" id="NEZ47586.1"/>
    </source>
</evidence>
<dbReference type="PANTHER" id="PTHR36540">
    <property type="entry name" value="PYRIMIDINE/PURINE NUCLEOSIDE PHOSPHORYLASE"/>
    <property type="match status" value="1"/>
</dbReference>
<organism evidence="3 4">
    <name type="scientific">Clostridium niameyense</name>
    <dbReference type="NCBI Taxonomy" id="1622073"/>
    <lineage>
        <taxon>Bacteria</taxon>
        <taxon>Bacillati</taxon>
        <taxon>Bacillota</taxon>
        <taxon>Clostridia</taxon>
        <taxon>Eubacteriales</taxon>
        <taxon>Clostridiaceae</taxon>
        <taxon>Clostridium</taxon>
    </lineage>
</organism>
<evidence type="ECO:0000256" key="1">
    <source>
        <dbReference type="ARBA" id="ARBA00022676"/>
    </source>
</evidence>
<reference evidence="3 4" key="1">
    <citation type="submission" date="2019-04" db="EMBL/GenBank/DDBJ databases">
        <title>Genome sequencing of Clostridium botulinum Groups I-IV and Clostridium butyricum.</title>
        <authorList>
            <person name="Brunt J."/>
            <person name="Van Vliet A.H.M."/>
            <person name="Stringer S.C."/>
            <person name="Carter A.T."/>
            <person name="Peck M.W."/>
        </authorList>
    </citation>
    <scope>NUCLEOTIDE SEQUENCE [LARGE SCALE GENOMIC DNA]</scope>
    <source>
        <strain evidence="3 4">IFR 18/094</strain>
    </source>
</reference>
<evidence type="ECO:0000313" key="4">
    <source>
        <dbReference type="Proteomes" id="UP000473885"/>
    </source>
</evidence>
<evidence type="ECO:0000256" key="2">
    <source>
        <dbReference type="ARBA" id="ARBA00022679"/>
    </source>
</evidence>
<dbReference type="OrthoDB" id="9793848at2"/>
<dbReference type="GO" id="GO:0004731">
    <property type="term" value="F:purine-nucleoside phosphorylase activity"/>
    <property type="evidence" value="ECO:0007669"/>
    <property type="project" value="TreeGrafter"/>
</dbReference>
<dbReference type="Pfam" id="PF06865">
    <property type="entry name" value="Ppnp"/>
    <property type="match status" value="1"/>
</dbReference>